<feature type="signal peptide" evidence="1">
    <location>
        <begin position="1"/>
        <end position="26"/>
    </location>
</feature>
<dbReference type="Proteomes" id="UP000325797">
    <property type="component" value="Chromosome"/>
</dbReference>
<name>A0A5J6N3V1_9PROT</name>
<evidence type="ECO:0000313" key="4">
    <source>
        <dbReference type="Proteomes" id="UP000325797"/>
    </source>
</evidence>
<sequence length="103" mass="11277">MRRQFLRMGLSCLVALLLLGAGPVRADSDQDRARAAVESGEVKPLGAILKAVRQRYKGQVLDTQLLDMGGRWIYRVRLLTKDGKALDIGVDGRSGQILDVQGD</sequence>
<dbReference type="AlphaFoldDB" id="A0A5J6N3V1"/>
<evidence type="ECO:0000256" key="1">
    <source>
        <dbReference type="SAM" id="SignalP"/>
    </source>
</evidence>
<dbReference type="Gene3D" id="3.10.450.40">
    <property type="match status" value="1"/>
</dbReference>
<protein>
    <submittedName>
        <fullName evidence="3">Peptidase</fullName>
    </submittedName>
</protein>
<dbReference type="OrthoDB" id="7856745at2"/>
<keyword evidence="4" id="KW-1185">Reference proteome</keyword>
<evidence type="ECO:0000313" key="3">
    <source>
        <dbReference type="EMBL" id="QEX24588.1"/>
    </source>
</evidence>
<dbReference type="InterPro" id="IPR025711">
    <property type="entry name" value="PepSY"/>
</dbReference>
<dbReference type="KEGG" id="hadh:FRZ61_45290"/>
<reference evidence="3 4" key="1">
    <citation type="submission" date="2019-08" db="EMBL/GenBank/DDBJ databases">
        <title>Hyperibacter terrae gen. nov., sp. nov. and Hyperibacter viscosus sp. nov., two new members in the family Rhodospirillaceae isolated from the rhizosphere of Hypericum perforatum.</title>
        <authorList>
            <person name="Noviana Z."/>
        </authorList>
    </citation>
    <scope>NUCLEOTIDE SEQUENCE [LARGE SCALE GENOMIC DNA]</scope>
    <source>
        <strain evidence="3 4">R5959</strain>
    </source>
</reference>
<feature type="chain" id="PRO_5023900901" evidence="1">
    <location>
        <begin position="27"/>
        <end position="103"/>
    </location>
</feature>
<dbReference type="Pfam" id="PF03413">
    <property type="entry name" value="PepSY"/>
    <property type="match status" value="1"/>
</dbReference>
<dbReference type="RefSeq" id="WP_151119853.1">
    <property type="nucleotide sequence ID" value="NZ_CP042582.1"/>
</dbReference>
<feature type="domain" description="PepSY" evidence="2">
    <location>
        <begin position="48"/>
        <end position="100"/>
    </location>
</feature>
<organism evidence="3 4">
    <name type="scientific">Hypericibacter adhaerens</name>
    <dbReference type="NCBI Taxonomy" id="2602016"/>
    <lineage>
        <taxon>Bacteria</taxon>
        <taxon>Pseudomonadati</taxon>
        <taxon>Pseudomonadota</taxon>
        <taxon>Alphaproteobacteria</taxon>
        <taxon>Rhodospirillales</taxon>
        <taxon>Dongiaceae</taxon>
        <taxon>Hypericibacter</taxon>
    </lineage>
</organism>
<keyword evidence="1" id="KW-0732">Signal</keyword>
<accession>A0A5J6N3V1</accession>
<gene>
    <name evidence="3" type="ORF">FRZ61_45290</name>
</gene>
<proteinExistence type="predicted"/>
<dbReference type="EMBL" id="CP042582">
    <property type="protein sequence ID" value="QEX24588.1"/>
    <property type="molecule type" value="Genomic_DNA"/>
</dbReference>
<evidence type="ECO:0000259" key="2">
    <source>
        <dbReference type="Pfam" id="PF03413"/>
    </source>
</evidence>